<organism evidence="1 2">
    <name type="scientific">Mucuna pruriens</name>
    <name type="common">Velvet bean</name>
    <name type="synonym">Dolichos pruriens</name>
    <dbReference type="NCBI Taxonomy" id="157652"/>
    <lineage>
        <taxon>Eukaryota</taxon>
        <taxon>Viridiplantae</taxon>
        <taxon>Streptophyta</taxon>
        <taxon>Embryophyta</taxon>
        <taxon>Tracheophyta</taxon>
        <taxon>Spermatophyta</taxon>
        <taxon>Magnoliopsida</taxon>
        <taxon>eudicotyledons</taxon>
        <taxon>Gunneridae</taxon>
        <taxon>Pentapetalae</taxon>
        <taxon>rosids</taxon>
        <taxon>fabids</taxon>
        <taxon>Fabales</taxon>
        <taxon>Fabaceae</taxon>
        <taxon>Papilionoideae</taxon>
        <taxon>50 kb inversion clade</taxon>
        <taxon>NPAAA clade</taxon>
        <taxon>indigoferoid/millettioid clade</taxon>
        <taxon>Phaseoleae</taxon>
        <taxon>Mucuna</taxon>
    </lineage>
</organism>
<dbReference type="AlphaFoldDB" id="A0A371G5R4"/>
<dbReference type="OrthoDB" id="1698982at2759"/>
<evidence type="ECO:0008006" key="3">
    <source>
        <dbReference type="Google" id="ProtNLM"/>
    </source>
</evidence>
<evidence type="ECO:0000313" key="2">
    <source>
        <dbReference type="Proteomes" id="UP000257109"/>
    </source>
</evidence>
<feature type="non-terminal residue" evidence="1">
    <location>
        <position position="1"/>
    </location>
</feature>
<proteinExistence type="predicted"/>
<name>A0A371G5R4_MUCPR</name>
<evidence type="ECO:0000313" key="1">
    <source>
        <dbReference type="EMBL" id="RDX85900.1"/>
    </source>
</evidence>
<dbReference type="EMBL" id="QJKJ01006663">
    <property type="protein sequence ID" value="RDX85900.1"/>
    <property type="molecule type" value="Genomic_DNA"/>
</dbReference>
<dbReference type="Proteomes" id="UP000257109">
    <property type="component" value="Unassembled WGS sequence"/>
</dbReference>
<gene>
    <name evidence="1" type="ORF">CR513_32843</name>
</gene>
<accession>A0A371G5R4</accession>
<comment type="caution">
    <text evidence="1">The sequence shown here is derived from an EMBL/GenBank/DDBJ whole genome shotgun (WGS) entry which is preliminary data.</text>
</comment>
<reference evidence="1" key="1">
    <citation type="submission" date="2018-05" db="EMBL/GenBank/DDBJ databases">
        <title>Draft genome of Mucuna pruriens seed.</title>
        <authorList>
            <person name="Nnadi N.E."/>
            <person name="Vos R."/>
            <person name="Hasami M.H."/>
            <person name="Devisetty U.K."/>
            <person name="Aguiy J.C."/>
        </authorList>
    </citation>
    <scope>NUCLEOTIDE SEQUENCE [LARGE SCALE GENOMIC DNA]</scope>
    <source>
        <strain evidence="1">JCA_2017</strain>
    </source>
</reference>
<protein>
    <recommendedName>
        <fullName evidence="3">Copia protein</fullName>
    </recommendedName>
</protein>
<keyword evidence="2" id="KW-1185">Reference proteome</keyword>
<sequence>DIVEHDNYIHDNYIPTNKGVKISRSSWNKEQKTWYLLNLNAKNFLIKSIVASHPKKYETLLLKLLKVRDSKISILVHKYELFKMEDNEIIDLIFRRFEKIINNLKSLGKTYDNYNHMAKFLRRKTYDNYNHLAKFEKHNVKAFKVEESCGDTSDKDCFDKDQLSFISRKIQSLWKHKIRSRWKNNFKKHTKEMKDKK</sequence>